<reference evidence="1 2" key="1">
    <citation type="submission" date="2016-11" db="EMBL/GenBank/DDBJ databases">
        <title>Whole Genome Sequencing of Mucilaginibacter polytrichastri RG4-7(T) isolated from the moss sample.</title>
        <authorList>
            <person name="Li Y."/>
        </authorList>
    </citation>
    <scope>NUCLEOTIDE SEQUENCE [LARGE SCALE GENOMIC DNA]</scope>
    <source>
        <strain evidence="1 2">RG4-7</strain>
    </source>
</reference>
<dbReference type="EMBL" id="MPPL01000001">
    <property type="protein sequence ID" value="OKS86049.1"/>
    <property type="molecule type" value="Genomic_DNA"/>
</dbReference>
<dbReference type="Proteomes" id="UP000186720">
    <property type="component" value="Unassembled WGS sequence"/>
</dbReference>
<protein>
    <submittedName>
        <fullName evidence="1">Uncharacterized protein</fullName>
    </submittedName>
</protein>
<dbReference type="AlphaFoldDB" id="A0A1Q5ZWB1"/>
<gene>
    <name evidence="1" type="ORF">RG47T_1496</name>
</gene>
<proteinExistence type="predicted"/>
<evidence type="ECO:0000313" key="1">
    <source>
        <dbReference type="EMBL" id="OKS86049.1"/>
    </source>
</evidence>
<accession>A0A1Q5ZWB1</accession>
<comment type="caution">
    <text evidence="1">The sequence shown here is derived from an EMBL/GenBank/DDBJ whole genome shotgun (WGS) entry which is preliminary data.</text>
</comment>
<organism evidence="1 2">
    <name type="scientific">Mucilaginibacter polytrichastri</name>
    <dbReference type="NCBI Taxonomy" id="1302689"/>
    <lineage>
        <taxon>Bacteria</taxon>
        <taxon>Pseudomonadati</taxon>
        <taxon>Bacteroidota</taxon>
        <taxon>Sphingobacteriia</taxon>
        <taxon>Sphingobacteriales</taxon>
        <taxon>Sphingobacteriaceae</taxon>
        <taxon>Mucilaginibacter</taxon>
    </lineage>
</organism>
<name>A0A1Q5ZWB1_9SPHI</name>
<sequence>MNDGKAFIDFFVLLYNAGIHLASQFNDHIPAYSAITINR</sequence>
<evidence type="ECO:0000313" key="2">
    <source>
        <dbReference type="Proteomes" id="UP000186720"/>
    </source>
</evidence>
<keyword evidence="2" id="KW-1185">Reference proteome</keyword>